<dbReference type="InterPro" id="IPR024449">
    <property type="entry name" value="Anti-sigma_RsgI_N"/>
</dbReference>
<dbReference type="InterPro" id="IPR055431">
    <property type="entry name" value="RsgI_M"/>
</dbReference>
<feature type="domain" description="RsgI N-terminal anti-sigma" evidence="7">
    <location>
        <begin position="5"/>
        <end position="53"/>
    </location>
</feature>
<dbReference type="Proteomes" id="UP000189933">
    <property type="component" value="Unassembled WGS sequence"/>
</dbReference>
<feature type="compositionally biased region" description="Basic and acidic residues" evidence="6">
    <location>
        <begin position="262"/>
        <end position="274"/>
    </location>
</feature>
<protein>
    <submittedName>
        <fullName evidence="8">Anti-sigma factor N-terminus</fullName>
    </submittedName>
</protein>
<comment type="subcellular location">
    <subcellularLocation>
        <location evidence="1">Cell membrane</location>
        <topology evidence="1">Single-pass membrane protein</topology>
    </subcellularLocation>
</comment>
<evidence type="ECO:0000256" key="4">
    <source>
        <dbReference type="ARBA" id="ARBA00022989"/>
    </source>
</evidence>
<evidence type="ECO:0000256" key="6">
    <source>
        <dbReference type="SAM" id="MobiDB-lite"/>
    </source>
</evidence>
<dbReference type="RefSeq" id="WP_078666357.1">
    <property type="nucleotide sequence ID" value="NZ_FUXM01000039.1"/>
</dbReference>
<dbReference type="Pfam" id="PF12791">
    <property type="entry name" value="RsgI_N"/>
    <property type="match status" value="1"/>
</dbReference>
<evidence type="ECO:0000259" key="7">
    <source>
        <dbReference type="PROSITE" id="PS51849"/>
    </source>
</evidence>
<keyword evidence="4" id="KW-1133">Transmembrane helix</keyword>
<evidence type="ECO:0000256" key="1">
    <source>
        <dbReference type="ARBA" id="ARBA00004162"/>
    </source>
</evidence>
<dbReference type="GO" id="GO:0005886">
    <property type="term" value="C:plasma membrane"/>
    <property type="evidence" value="ECO:0007669"/>
    <property type="project" value="UniProtKB-SubCell"/>
</dbReference>
<dbReference type="AlphaFoldDB" id="A0A1T4RZK8"/>
<gene>
    <name evidence="8" type="ORF">SAMN02745885_02363</name>
</gene>
<keyword evidence="2" id="KW-1003">Cell membrane</keyword>
<feature type="compositionally biased region" description="Basic and acidic residues" evidence="6">
    <location>
        <begin position="282"/>
        <end position="302"/>
    </location>
</feature>
<name>A0A1T4RZK8_9FIRM</name>
<evidence type="ECO:0000313" key="9">
    <source>
        <dbReference type="Proteomes" id="UP000189933"/>
    </source>
</evidence>
<accession>A0A1T4RZK8</accession>
<dbReference type="EMBL" id="FUXM01000039">
    <property type="protein sequence ID" value="SKA21450.1"/>
    <property type="molecule type" value="Genomic_DNA"/>
</dbReference>
<reference evidence="9" key="1">
    <citation type="submission" date="2017-02" db="EMBL/GenBank/DDBJ databases">
        <authorList>
            <person name="Varghese N."/>
            <person name="Submissions S."/>
        </authorList>
    </citation>
    <scope>NUCLEOTIDE SEQUENCE [LARGE SCALE GENOMIC DNA]</scope>
    <source>
        <strain evidence="9">DSM 16521</strain>
    </source>
</reference>
<evidence type="ECO:0000256" key="2">
    <source>
        <dbReference type="ARBA" id="ARBA00022475"/>
    </source>
</evidence>
<proteinExistence type="predicted"/>
<organism evidence="8 9">
    <name type="scientific">Carboxydocella sporoproducens DSM 16521</name>
    <dbReference type="NCBI Taxonomy" id="1121270"/>
    <lineage>
        <taxon>Bacteria</taxon>
        <taxon>Bacillati</taxon>
        <taxon>Bacillota</taxon>
        <taxon>Clostridia</taxon>
        <taxon>Eubacteriales</taxon>
        <taxon>Clostridiales Family XVI. Incertae Sedis</taxon>
        <taxon>Carboxydocella</taxon>
    </lineage>
</organism>
<evidence type="ECO:0000313" key="8">
    <source>
        <dbReference type="EMBL" id="SKA21450.1"/>
    </source>
</evidence>
<dbReference type="OrthoDB" id="9800626at2"/>
<dbReference type="Pfam" id="PF23750">
    <property type="entry name" value="RsgI_M"/>
    <property type="match status" value="1"/>
</dbReference>
<evidence type="ECO:0000256" key="5">
    <source>
        <dbReference type="ARBA" id="ARBA00023136"/>
    </source>
</evidence>
<feature type="region of interest" description="Disordered" evidence="6">
    <location>
        <begin position="262"/>
        <end position="302"/>
    </location>
</feature>
<keyword evidence="3" id="KW-0812">Transmembrane</keyword>
<sequence length="302" mass="33443">MKAKIKGMVVKRDGKYLIVLTPDGDFHRIPAKNHQVNPGEEIIFTPASSLSWPNWALGTLAAAVALLFLLAGLKPQQNPIQQTVSQPPAVKPGENIQLAQAEPVAFLTVDINPSIELALTENGHIISARGLNSDGQRLLAKAKLEGLTWEEALDQILDLAAKSNYLPGNRQNLIVTTLTVVKKNKAKPVLVKERVKLVLAEKIKAKALPAQAIALEADPSDKEEADKQQVSVGKYLTWKRLKARGKELDIKEVNRRSIREIQADEAEDLFKDDKDEQPEIGNNKEHSQKPEKPKQKQKPDKQ</sequence>
<dbReference type="PROSITE" id="PS51849">
    <property type="entry name" value="RSGI_N"/>
    <property type="match status" value="1"/>
</dbReference>
<keyword evidence="5" id="KW-0472">Membrane</keyword>
<keyword evidence="9" id="KW-1185">Reference proteome</keyword>
<evidence type="ECO:0000256" key="3">
    <source>
        <dbReference type="ARBA" id="ARBA00022692"/>
    </source>
</evidence>